<keyword evidence="1" id="KW-0472">Membrane</keyword>
<evidence type="ECO:0000313" key="3">
    <source>
        <dbReference type="EMBL" id="STZ09467.1"/>
    </source>
</evidence>
<feature type="domain" description="YiaAB two helix" evidence="2">
    <location>
        <begin position="1"/>
        <end position="38"/>
    </location>
</feature>
<evidence type="ECO:0000259" key="2">
    <source>
        <dbReference type="Pfam" id="PF05360"/>
    </source>
</evidence>
<dbReference type="EMBL" id="UGQB01000004">
    <property type="protein sequence ID" value="STZ09467.1"/>
    <property type="molecule type" value="Genomic_DNA"/>
</dbReference>
<dbReference type="AlphaFoldDB" id="A0A378R464"/>
<accession>A0A378R464</accession>
<organism evidence="3 4">
    <name type="scientific">Moraxella caprae</name>
    <dbReference type="NCBI Taxonomy" id="90240"/>
    <lineage>
        <taxon>Bacteria</taxon>
        <taxon>Pseudomonadati</taxon>
        <taxon>Pseudomonadota</taxon>
        <taxon>Gammaproteobacteria</taxon>
        <taxon>Moraxellales</taxon>
        <taxon>Moraxellaceae</taxon>
        <taxon>Moraxella</taxon>
    </lineage>
</organism>
<name>A0A378R464_9GAMM</name>
<keyword evidence="1" id="KW-0812">Transmembrane</keyword>
<evidence type="ECO:0000256" key="1">
    <source>
        <dbReference type="SAM" id="Phobius"/>
    </source>
</evidence>
<dbReference type="RefSeq" id="WP_265596822.1">
    <property type="nucleotide sequence ID" value="NZ_UGQB01000004.1"/>
</dbReference>
<keyword evidence="1" id="KW-1133">Transmembrane helix</keyword>
<evidence type="ECO:0000313" key="4">
    <source>
        <dbReference type="Proteomes" id="UP000254065"/>
    </source>
</evidence>
<sequence>MTVGLWNATLLLSEKSYYFMAFTLSLFAVITIQKNIRDLQAVKEYENPYEQGDVFLEKDDFLKEKE</sequence>
<reference evidence="3 4" key="1">
    <citation type="submission" date="2018-06" db="EMBL/GenBank/DDBJ databases">
        <authorList>
            <consortium name="Pathogen Informatics"/>
            <person name="Doyle S."/>
        </authorList>
    </citation>
    <scope>NUCLEOTIDE SEQUENCE [LARGE SCALE GENOMIC DNA]</scope>
    <source>
        <strain evidence="3 4">NCTC12877</strain>
    </source>
</reference>
<dbReference type="Pfam" id="PF05360">
    <property type="entry name" value="YiaAB"/>
    <property type="match status" value="1"/>
</dbReference>
<dbReference type="Proteomes" id="UP000254065">
    <property type="component" value="Unassembled WGS sequence"/>
</dbReference>
<proteinExistence type="predicted"/>
<protein>
    <submittedName>
        <fullName evidence="3">Inner membrane protein yiaA</fullName>
    </submittedName>
</protein>
<feature type="transmembrane region" description="Helical" evidence="1">
    <location>
        <begin position="16"/>
        <end position="33"/>
    </location>
</feature>
<keyword evidence="4" id="KW-1185">Reference proteome</keyword>
<gene>
    <name evidence="3" type="primary">yiaA_1</name>
    <name evidence="3" type="ORF">NCTC12877_02483</name>
</gene>
<dbReference type="InterPro" id="IPR008024">
    <property type="entry name" value="YiaAB"/>
</dbReference>
<dbReference type="STRING" id="1122244.GCA_000426885_01883"/>